<dbReference type="PATRIC" id="fig|658445.3.peg.61"/>
<evidence type="ECO:0000256" key="5">
    <source>
        <dbReference type="PIRSR" id="PIRSR000699-1"/>
    </source>
</evidence>
<protein>
    <recommendedName>
        <fullName evidence="10">PTS system, cellobiose-specific IIA component</fullName>
    </recommendedName>
</protein>
<dbReference type="GO" id="GO:0009401">
    <property type="term" value="P:phosphoenolpyruvate-dependent sugar phosphotransferase system"/>
    <property type="evidence" value="ECO:0007669"/>
    <property type="project" value="UniProtKB-KW"/>
</dbReference>
<dbReference type="Pfam" id="PF02255">
    <property type="entry name" value="PTS_IIA"/>
    <property type="match status" value="1"/>
</dbReference>
<dbReference type="STRING" id="658445.H744_1c0051"/>
<accession>A0A0C5WIU2</accession>
<keyword evidence="6" id="KW-0460">Magnesium</keyword>
<keyword evidence="9" id="KW-1185">Reference proteome</keyword>
<dbReference type="EMBL" id="CP005973">
    <property type="protein sequence ID" value="AJR05084.1"/>
    <property type="molecule type" value="Genomic_DNA"/>
</dbReference>
<keyword evidence="2" id="KW-0762">Sugar transport</keyword>
<dbReference type="GO" id="GO:0046872">
    <property type="term" value="F:metal ion binding"/>
    <property type="evidence" value="ECO:0007669"/>
    <property type="project" value="UniProtKB-KW"/>
</dbReference>
<dbReference type="CDD" id="cd00215">
    <property type="entry name" value="PTS_IIA_lac"/>
    <property type="match status" value="1"/>
</dbReference>
<keyword evidence="1" id="KW-0813">Transport</keyword>
<evidence type="ECO:0000256" key="2">
    <source>
        <dbReference type="ARBA" id="ARBA00022597"/>
    </source>
</evidence>
<evidence type="ECO:0000313" key="9">
    <source>
        <dbReference type="Proteomes" id="UP000032303"/>
    </source>
</evidence>
<organism evidence="8 9">
    <name type="scientific">Photobacterium gaetbulicola Gung47</name>
    <dbReference type="NCBI Taxonomy" id="658445"/>
    <lineage>
        <taxon>Bacteria</taxon>
        <taxon>Pseudomonadati</taxon>
        <taxon>Pseudomonadota</taxon>
        <taxon>Gammaproteobacteria</taxon>
        <taxon>Vibrionales</taxon>
        <taxon>Vibrionaceae</taxon>
        <taxon>Photobacterium</taxon>
    </lineage>
</organism>
<dbReference type="InterPro" id="IPR036542">
    <property type="entry name" value="PTS_IIA_lac/cel_sf"/>
</dbReference>
<evidence type="ECO:0000256" key="4">
    <source>
        <dbReference type="ARBA" id="ARBA00022683"/>
    </source>
</evidence>
<reference evidence="8 9" key="1">
    <citation type="submission" date="2013-05" db="EMBL/GenBank/DDBJ databases">
        <title>Complete genome sequence of the lipase-producing bacterium Photobacterium gaetbulicola Gung47.</title>
        <authorList>
            <person name="Kim Y.-O."/>
        </authorList>
    </citation>
    <scope>NUCLEOTIDE SEQUENCE [LARGE SCALE GENOMIC DNA]</scope>
    <source>
        <strain evidence="8 9">Gung47</strain>
    </source>
</reference>
<keyword evidence="4" id="KW-0598">Phosphotransferase system</keyword>
<feature type="modified residue" description="Phosphohistidine; by HPr" evidence="7">
    <location>
        <position position="78"/>
    </location>
</feature>
<dbReference type="SUPFAM" id="SSF46973">
    <property type="entry name" value="Enzyme IIa from lactose specific PTS, IIa-lac"/>
    <property type="match status" value="1"/>
</dbReference>
<name>A0A0C5WIU2_9GAMM</name>
<dbReference type="Gene3D" id="1.20.58.80">
    <property type="entry name" value="Phosphotransferase system, lactose/cellobiose-type IIA subunit"/>
    <property type="match status" value="1"/>
</dbReference>
<keyword evidence="3" id="KW-0808">Transferase</keyword>
<dbReference type="PROSITE" id="PS51095">
    <property type="entry name" value="PTS_EIIA_TYPE_3"/>
    <property type="match status" value="1"/>
</dbReference>
<feature type="binding site" evidence="6">
    <location>
        <position position="81"/>
    </location>
    <ligand>
        <name>Mg(2+)</name>
        <dbReference type="ChEBI" id="CHEBI:18420"/>
        <note>ligand shared between all trimeric partners</note>
    </ligand>
</feature>
<comment type="cofactor">
    <cofactor evidence="6">
        <name>Mg(2+)</name>
        <dbReference type="ChEBI" id="CHEBI:18420"/>
    </cofactor>
    <text evidence="6">Binds 1 Mg(2+) ion per trimer.</text>
</comment>
<evidence type="ECO:0008006" key="10">
    <source>
        <dbReference type="Google" id="ProtNLM"/>
    </source>
</evidence>
<feature type="active site" description="Tele-phosphohistidine intermediate" evidence="5">
    <location>
        <position position="78"/>
    </location>
</feature>
<evidence type="ECO:0000256" key="6">
    <source>
        <dbReference type="PIRSR" id="PIRSR000699-2"/>
    </source>
</evidence>
<dbReference type="InterPro" id="IPR003188">
    <property type="entry name" value="PTS_IIA_lac/cel"/>
</dbReference>
<proteinExistence type="predicted"/>
<evidence type="ECO:0000256" key="7">
    <source>
        <dbReference type="PROSITE-ProRule" id="PRU00418"/>
    </source>
</evidence>
<keyword evidence="6" id="KW-0479">Metal-binding</keyword>
<dbReference type="PANTHER" id="PTHR34382">
    <property type="entry name" value="PTS SYSTEM N,N'-DIACETYLCHITOBIOSE-SPECIFIC EIIA COMPONENT"/>
    <property type="match status" value="1"/>
</dbReference>
<dbReference type="GO" id="GO:0016740">
    <property type="term" value="F:transferase activity"/>
    <property type="evidence" value="ECO:0007669"/>
    <property type="project" value="UniProtKB-KW"/>
</dbReference>
<dbReference type="AlphaFoldDB" id="A0A0C5WIU2"/>
<dbReference type="PIRSF" id="PIRSF000699">
    <property type="entry name" value="PTS_IILac_III"/>
    <property type="match status" value="1"/>
</dbReference>
<dbReference type="HOGENOM" id="CLU_152490_0_1_6"/>
<evidence type="ECO:0000313" key="8">
    <source>
        <dbReference type="EMBL" id="AJR05084.1"/>
    </source>
</evidence>
<sequence>MNKDDYELTVMNLITNAGQSKSEAMAAIQYAKTNDFAACDLALEECAKYLKMAHDVQTSLIGLDEGEGKVPVTLVMVHAQDHLMNAVLMKDLAKEFVDLYRRVQ</sequence>
<dbReference type="KEGG" id="pgb:H744_1c0051"/>
<evidence type="ECO:0000256" key="3">
    <source>
        <dbReference type="ARBA" id="ARBA00022679"/>
    </source>
</evidence>
<dbReference type="Proteomes" id="UP000032303">
    <property type="component" value="Chromosome 1"/>
</dbReference>
<gene>
    <name evidence="8" type="ORF">H744_1c0051</name>
</gene>
<dbReference type="PANTHER" id="PTHR34382:SF7">
    <property type="entry name" value="PTS SYSTEM N,N'-DIACETYLCHITOBIOSE-SPECIFIC EIIA COMPONENT"/>
    <property type="match status" value="1"/>
</dbReference>
<evidence type="ECO:0000256" key="1">
    <source>
        <dbReference type="ARBA" id="ARBA00022448"/>
    </source>
</evidence>